<dbReference type="GO" id="GO:0010468">
    <property type="term" value="P:regulation of gene expression"/>
    <property type="evidence" value="ECO:0007669"/>
    <property type="project" value="InterPro"/>
</dbReference>
<dbReference type="Proteomes" id="UP000015503">
    <property type="component" value="Chromosome"/>
</dbReference>
<dbReference type="Pfam" id="PF05145">
    <property type="entry name" value="AbrB"/>
    <property type="match status" value="1"/>
</dbReference>
<feature type="transmembrane region" description="Helical" evidence="1">
    <location>
        <begin position="217"/>
        <end position="235"/>
    </location>
</feature>
<feature type="transmembrane region" description="Helical" evidence="1">
    <location>
        <begin position="91"/>
        <end position="113"/>
    </location>
</feature>
<evidence type="ECO:0000313" key="3">
    <source>
        <dbReference type="Proteomes" id="UP000015503"/>
    </source>
</evidence>
<dbReference type="AlphaFoldDB" id="S6AT31"/>
<name>S6AT31_METRE</name>
<dbReference type="PANTHER" id="PTHR38457:SF1">
    <property type="entry name" value="REGULATOR ABRB-RELATED"/>
    <property type="match status" value="1"/>
</dbReference>
<dbReference type="NCBIfam" id="TIGR03082">
    <property type="entry name" value="Gneg_AbrB_dup"/>
    <property type="match status" value="2"/>
</dbReference>
<gene>
    <name evidence="2" type="ORF">PCA10_35210</name>
</gene>
<feature type="transmembrane region" description="Helical" evidence="1">
    <location>
        <begin position="191"/>
        <end position="210"/>
    </location>
</feature>
<dbReference type="InterPro" id="IPR017516">
    <property type="entry name" value="AbrB_dup"/>
</dbReference>
<keyword evidence="3" id="KW-1185">Reference proteome</keyword>
<dbReference type="PATRIC" id="fig|1245471.3.peg.3562"/>
<feature type="transmembrane region" description="Helical" evidence="1">
    <location>
        <begin position="272"/>
        <end position="291"/>
    </location>
</feature>
<evidence type="ECO:0000313" key="2">
    <source>
        <dbReference type="EMBL" id="BAN49253.1"/>
    </source>
</evidence>
<accession>S6AT31</accession>
<dbReference type="EMBL" id="AP013068">
    <property type="protein sequence ID" value="BAN49253.1"/>
    <property type="molecule type" value="Genomic_DNA"/>
</dbReference>
<feature type="transmembrane region" description="Helical" evidence="1">
    <location>
        <begin position="12"/>
        <end position="30"/>
    </location>
</feature>
<keyword evidence="1" id="KW-0472">Membrane</keyword>
<dbReference type="STRING" id="1245471.PCA10_35210"/>
<dbReference type="HOGENOM" id="CLU_050210_0_1_6"/>
<dbReference type="InterPro" id="IPR007820">
    <property type="entry name" value="AbrB_fam"/>
</dbReference>
<dbReference type="eggNOG" id="COG3180">
    <property type="taxonomic scope" value="Bacteria"/>
</dbReference>
<evidence type="ECO:0008006" key="4">
    <source>
        <dbReference type="Google" id="ProtNLM"/>
    </source>
</evidence>
<dbReference type="PANTHER" id="PTHR38457">
    <property type="entry name" value="REGULATOR ABRB-RELATED"/>
    <property type="match status" value="1"/>
</dbReference>
<keyword evidence="1" id="KW-1133">Transmembrane helix</keyword>
<sequence length="354" mass="36899">MPTRPSLDSIALMRQWLLLLVLAVIAGQVLRLIGMPAADFLGSMLVAIGLGVRGARIRVPALAFKFGQGCIGLLVARSLSAETLASIAHDWPVMLLATAITVVMSLLVALFLVRYGDLPGSAAAWGLSPGAASAMVALAEDHGADSRVVATMQYVRVVCVVLIGAVVSHALGSDVTPPQIPTGTAPLGFTVPANGILTILVLTGSVLIGARFPAGALLVPLLAGSAMQLGGVFIIDLPQWLLCLAYGALGCYVGLRFDRATFDFVVRRLPSMLFSALALIALCALSALFIANLLGKDFLSVYLATSPGGLDSMAIIALDTQADVGLVLAMQTMRLFGVVLIGPYLARQIIRLSR</sequence>
<dbReference type="PIRSF" id="PIRSF038991">
    <property type="entry name" value="Protein_AbrB"/>
    <property type="match status" value="1"/>
</dbReference>
<protein>
    <recommendedName>
        <fullName evidence="4">AbrB family transcriptional regulator</fullName>
    </recommendedName>
</protein>
<reference evidence="2 3" key="1">
    <citation type="journal article" date="2013" name="Genome Announc.">
        <title>Complete Genome Sequence of the Carbazole Degrader Pseudomonas resinovorans Strain CA10 (NBRC 106553).</title>
        <authorList>
            <person name="Shintani M."/>
            <person name="Hosoyama A."/>
            <person name="Ohji S."/>
            <person name="Tsuchikane K."/>
            <person name="Takarada H."/>
            <person name="Yamazoe A."/>
            <person name="Fujita N."/>
            <person name="Nojiri H."/>
        </authorList>
    </citation>
    <scope>NUCLEOTIDE SEQUENCE [LARGE SCALE GENOMIC DNA]</scope>
    <source>
        <strain evidence="2 3">NBRC 106553</strain>
    </source>
</reference>
<dbReference type="GO" id="GO:0016020">
    <property type="term" value="C:membrane"/>
    <property type="evidence" value="ECO:0007669"/>
    <property type="project" value="InterPro"/>
</dbReference>
<dbReference type="KEGG" id="pre:PCA10_35210"/>
<evidence type="ECO:0000256" key="1">
    <source>
        <dbReference type="SAM" id="Phobius"/>
    </source>
</evidence>
<proteinExistence type="predicted"/>
<keyword evidence="1" id="KW-0812">Transmembrane</keyword>
<feature type="transmembrane region" description="Helical" evidence="1">
    <location>
        <begin position="154"/>
        <end position="171"/>
    </location>
</feature>
<organism evidence="2 3">
    <name type="scientific">Metapseudomonas resinovorans NBRC 106553</name>
    <dbReference type="NCBI Taxonomy" id="1245471"/>
    <lineage>
        <taxon>Bacteria</taxon>
        <taxon>Pseudomonadati</taxon>
        <taxon>Pseudomonadota</taxon>
        <taxon>Gammaproteobacteria</taxon>
        <taxon>Pseudomonadales</taxon>
        <taxon>Pseudomonadaceae</taxon>
        <taxon>Metapseudomonas</taxon>
    </lineage>
</organism>
<feature type="transmembrane region" description="Helical" evidence="1">
    <location>
        <begin position="324"/>
        <end position="346"/>
    </location>
</feature>
<feature type="transmembrane region" description="Helical" evidence="1">
    <location>
        <begin position="62"/>
        <end position="79"/>
    </location>
</feature>